<protein>
    <submittedName>
        <fullName evidence="2">Uncharacterized protein</fullName>
    </submittedName>
</protein>
<feature type="transmembrane region" description="Helical" evidence="1">
    <location>
        <begin position="20"/>
        <end position="39"/>
    </location>
</feature>
<keyword evidence="1" id="KW-0472">Membrane</keyword>
<keyword evidence="1" id="KW-1133">Transmembrane helix</keyword>
<dbReference type="EMBL" id="CP000524">
    <property type="protein sequence ID" value="ABM44689.1"/>
    <property type="molecule type" value="Genomic_DNA"/>
</dbReference>
<organism evidence="2 3">
    <name type="scientific">Bartonella bacilliformis (strain ATCC 35685 / KC583 / Herrer 020/F12,63)</name>
    <dbReference type="NCBI Taxonomy" id="360095"/>
    <lineage>
        <taxon>Bacteria</taxon>
        <taxon>Pseudomonadati</taxon>
        <taxon>Pseudomonadota</taxon>
        <taxon>Alphaproteobacteria</taxon>
        <taxon>Hyphomicrobiales</taxon>
        <taxon>Bartonellaceae</taxon>
        <taxon>Bartonella</taxon>
    </lineage>
</organism>
<evidence type="ECO:0000313" key="2">
    <source>
        <dbReference type="EMBL" id="ABM44689.1"/>
    </source>
</evidence>
<evidence type="ECO:0000313" key="3">
    <source>
        <dbReference type="Proteomes" id="UP000000643"/>
    </source>
</evidence>
<dbReference type="HOGENOM" id="CLU_3305331_0_0_5"/>
<gene>
    <name evidence="2" type="ordered locus">BARBAKC583_1232</name>
</gene>
<name>A1UU30_BARBK</name>
<dbReference type="AlphaFoldDB" id="A1UU30"/>
<accession>A1UU30</accession>
<reference evidence="2 3" key="1">
    <citation type="submission" date="2006-12" db="EMBL/GenBank/DDBJ databases">
        <authorList>
            <person name="Hendrix L."/>
            <person name="Mohamoud Y."/>
            <person name="Radune D."/>
            <person name="Shvartsbeyn A."/>
            <person name="Daugherty S."/>
            <person name="Dodson R."/>
            <person name="Durkin A.S."/>
            <person name="Harkins D."/>
            <person name="Huot H."/>
            <person name="Kothari S.P."/>
            <person name="Madupu R."/>
            <person name="Li J."/>
            <person name="Nelson W.C."/>
            <person name="Shrivastava S."/>
            <person name="Giglio M.G."/>
            <person name="Haft D."/>
            <person name="Selengut J."/>
            <person name="Fraser-Ligget C."/>
            <person name="Seshadri R."/>
        </authorList>
    </citation>
    <scope>NUCLEOTIDE SEQUENCE [LARGE SCALE GENOMIC DNA]</scope>
    <source>
        <strain evidence="3">ATCC 35685 / NCTC 12138 / KC583</strain>
    </source>
</reference>
<sequence length="42" mass="4782">MEQMTLTRDIFARVLYSFRLSIIFSILLIAISTFIGIIATDS</sequence>
<proteinExistence type="predicted"/>
<dbReference type="KEGG" id="bbk:BARBAKC583_1232"/>
<keyword evidence="1" id="KW-0812">Transmembrane</keyword>
<evidence type="ECO:0000256" key="1">
    <source>
        <dbReference type="SAM" id="Phobius"/>
    </source>
</evidence>
<dbReference type="Proteomes" id="UP000000643">
    <property type="component" value="Chromosome"/>
</dbReference>